<evidence type="ECO:0000259" key="1">
    <source>
        <dbReference type="Pfam" id="PF25218"/>
    </source>
</evidence>
<dbReference type="Proteomes" id="UP001597264">
    <property type="component" value="Unassembled WGS sequence"/>
</dbReference>
<dbReference type="Pfam" id="PF25218">
    <property type="entry name" value="TseH"/>
    <property type="match status" value="1"/>
</dbReference>
<proteinExistence type="predicted"/>
<name>A0ABW3U593_9GAMM</name>
<reference evidence="3" key="1">
    <citation type="journal article" date="2019" name="Int. J. Syst. Evol. Microbiol.">
        <title>The Global Catalogue of Microorganisms (GCM) 10K type strain sequencing project: providing services to taxonomists for standard genome sequencing and annotation.</title>
        <authorList>
            <consortium name="The Broad Institute Genomics Platform"/>
            <consortium name="The Broad Institute Genome Sequencing Center for Infectious Disease"/>
            <person name="Wu L."/>
            <person name="Ma J."/>
        </authorList>
    </citation>
    <scope>NUCLEOTIDE SEQUENCE [LARGE SCALE GENOMIC DNA]</scope>
    <source>
        <strain evidence="3">CCUG 54356</strain>
    </source>
</reference>
<evidence type="ECO:0000313" key="2">
    <source>
        <dbReference type="EMBL" id="MFD1215131.1"/>
    </source>
</evidence>
<protein>
    <recommendedName>
        <fullName evidence="1">Type VI secretion system effector TseH-like domain-containing protein</fullName>
    </recommendedName>
</protein>
<dbReference type="RefSeq" id="WP_230435460.1">
    <property type="nucleotide sequence ID" value="NZ_CP087715.1"/>
</dbReference>
<evidence type="ECO:0000313" key="3">
    <source>
        <dbReference type="Proteomes" id="UP001597264"/>
    </source>
</evidence>
<dbReference type="InterPro" id="IPR057382">
    <property type="entry name" value="TseH"/>
</dbReference>
<feature type="domain" description="Type VI secretion system effector TseH-like" evidence="1">
    <location>
        <begin position="5"/>
        <end position="167"/>
    </location>
</feature>
<organism evidence="2 3">
    <name type="scientific">Microbulbifer celer</name>
    <dbReference type="NCBI Taxonomy" id="435905"/>
    <lineage>
        <taxon>Bacteria</taxon>
        <taxon>Pseudomonadati</taxon>
        <taxon>Pseudomonadota</taxon>
        <taxon>Gammaproteobacteria</taxon>
        <taxon>Cellvibrionales</taxon>
        <taxon>Microbulbiferaceae</taxon>
        <taxon>Microbulbifer</taxon>
    </lineage>
</organism>
<gene>
    <name evidence="2" type="ORF">ACFQ2X_00840</name>
</gene>
<comment type="caution">
    <text evidence="2">The sequence shown here is derived from an EMBL/GenBank/DDBJ whole genome shotgun (WGS) entry which is preliminary data.</text>
</comment>
<dbReference type="EMBL" id="JBHTLR010000003">
    <property type="protein sequence ID" value="MFD1215131.1"/>
    <property type="molecule type" value="Genomic_DNA"/>
</dbReference>
<keyword evidence="3" id="KW-1185">Reference proteome</keyword>
<accession>A0ABW3U593</accession>
<sequence>MPDIAIPIVFPDYTIAVNTPRARIKIPDLLPGIDILPDDIEIPETRNKVPELGHAGILFINGSTGTTKYFEYGRYGPKGIVRKHTIRNVKYIGEHPEKSSLTYVLSQISIKAGHGGRISGAYIEVPGKYQAMLDRANKRLLENKNPSRKPYDLFSNSCNHFMKQILEAADVSMPYMVDPRPNSYIEEIRAQFNDLDYSRVENTVSLENPPTSLAAINRSFMQPAAA</sequence>